<dbReference type="InterPro" id="IPR001128">
    <property type="entry name" value="Cyt_P450"/>
</dbReference>
<reference evidence="5" key="1">
    <citation type="submission" date="2020-10" db="EMBL/GenBank/DDBJ databases">
        <authorList>
            <person name="Kikuchi T."/>
        </authorList>
    </citation>
    <scope>NUCLEOTIDE SEQUENCE</scope>
    <source>
        <strain evidence="5">NKZ352</strain>
    </source>
</reference>
<dbReference type="PANTHER" id="PTHR24300:SF375">
    <property type="entry name" value="CYTOCHROME P450 FAMILY"/>
    <property type="match status" value="1"/>
</dbReference>
<keyword evidence="4" id="KW-0560">Oxidoreductase</keyword>
<proteinExistence type="inferred from homology"/>
<protein>
    <recommendedName>
        <fullName evidence="7">Cytochrome P450</fullName>
    </recommendedName>
</protein>
<dbReference type="Proteomes" id="UP000835052">
    <property type="component" value="Unassembled WGS sequence"/>
</dbReference>
<feature type="non-terminal residue" evidence="5">
    <location>
        <position position="1"/>
    </location>
</feature>
<evidence type="ECO:0000313" key="5">
    <source>
        <dbReference type="EMBL" id="CAD6200048.1"/>
    </source>
</evidence>
<sequence length="85" mass="9605">MNAFINETQRSANLLPVNLPHVLTRNVVLNGYEIPKGTGVLAQLSTVMFDEKVFPEPHKFNPKRFIEDNGQLKKVDELIPFSIGK</sequence>
<dbReference type="PANTHER" id="PTHR24300">
    <property type="entry name" value="CYTOCHROME P450 508A4-RELATED"/>
    <property type="match status" value="1"/>
</dbReference>
<dbReference type="GO" id="GO:0005506">
    <property type="term" value="F:iron ion binding"/>
    <property type="evidence" value="ECO:0007669"/>
    <property type="project" value="InterPro"/>
</dbReference>
<keyword evidence="3" id="KW-0408">Iron</keyword>
<evidence type="ECO:0000256" key="2">
    <source>
        <dbReference type="ARBA" id="ARBA00022723"/>
    </source>
</evidence>
<dbReference type="EMBL" id="CAJGYM010000230">
    <property type="protein sequence ID" value="CAD6200048.1"/>
    <property type="molecule type" value="Genomic_DNA"/>
</dbReference>
<dbReference type="PRINTS" id="PR00463">
    <property type="entry name" value="EP450I"/>
</dbReference>
<name>A0A8S1HYD7_9PELO</name>
<dbReference type="InterPro" id="IPR036396">
    <property type="entry name" value="Cyt_P450_sf"/>
</dbReference>
<dbReference type="GO" id="GO:0005737">
    <property type="term" value="C:cytoplasm"/>
    <property type="evidence" value="ECO:0007669"/>
    <property type="project" value="TreeGrafter"/>
</dbReference>
<dbReference type="SUPFAM" id="SSF48264">
    <property type="entry name" value="Cytochrome P450"/>
    <property type="match status" value="1"/>
</dbReference>
<keyword evidence="2" id="KW-0479">Metal-binding</keyword>
<dbReference type="Gene3D" id="1.10.630.10">
    <property type="entry name" value="Cytochrome P450"/>
    <property type="match status" value="1"/>
</dbReference>
<organism evidence="5 6">
    <name type="scientific">Caenorhabditis auriculariae</name>
    <dbReference type="NCBI Taxonomy" id="2777116"/>
    <lineage>
        <taxon>Eukaryota</taxon>
        <taxon>Metazoa</taxon>
        <taxon>Ecdysozoa</taxon>
        <taxon>Nematoda</taxon>
        <taxon>Chromadorea</taxon>
        <taxon>Rhabditida</taxon>
        <taxon>Rhabditina</taxon>
        <taxon>Rhabditomorpha</taxon>
        <taxon>Rhabditoidea</taxon>
        <taxon>Rhabditidae</taxon>
        <taxon>Peloderinae</taxon>
        <taxon>Caenorhabditis</taxon>
    </lineage>
</organism>
<dbReference type="GO" id="GO:0006805">
    <property type="term" value="P:xenobiotic metabolic process"/>
    <property type="evidence" value="ECO:0007669"/>
    <property type="project" value="TreeGrafter"/>
</dbReference>
<dbReference type="InterPro" id="IPR002401">
    <property type="entry name" value="Cyt_P450_E_grp-I"/>
</dbReference>
<dbReference type="GO" id="GO:0020037">
    <property type="term" value="F:heme binding"/>
    <property type="evidence" value="ECO:0007669"/>
    <property type="project" value="InterPro"/>
</dbReference>
<dbReference type="GO" id="GO:0016712">
    <property type="term" value="F:oxidoreductase activity, acting on paired donors, with incorporation or reduction of molecular oxygen, reduced flavin or flavoprotein as one donor, and incorporation of one atom of oxygen"/>
    <property type="evidence" value="ECO:0007669"/>
    <property type="project" value="TreeGrafter"/>
</dbReference>
<evidence type="ECO:0000256" key="1">
    <source>
        <dbReference type="ARBA" id="ARBA00010617"/>
    </source>
</evidence>
<comment type="caution">
    <text evidence="5">The sequence shown here is derived from an EMBL/GenBank/DDBJ whole genome shotgun (WGS) entry which is preliminary data.</text>
</comment>
<evidence type="ECO:0000256" key="4">
    <source>
        <dbReference type="ARBA" id="ARBA00023033"/>
    </source>
</evidence>
<evidence type="ECO:0000256" key="3">
    <source>
        <dbReference type="ARBA" id="ARBA00023004"/>
    </source>
</evidence>
<keyword evidence="6" id="KW-1185">Reference proteome</keyword>
<dbReference type="InterPro" id="IPR050182">
    <property type="entry name" value="Cytochrome_P450_fam2"/>
</dbReference>
<dbReference type="OrthoDB" id="2789670at2759"/>
<keyword evidence="4" id="KW-0503">Monooxygenase</keyword>
<comment type="similarity">
    <text evidence="1">Belongs to the cytochrome P450 family.</text>
</comment>
<evidence type="ECO:0000313" key="6">
    <source>
        <dbReference type="Proteomes" id="UP000835052"/>
    </source>
</evidence>
<accession>A0A8S1HYD7</accession>
<dbReference type="GO" id="GO:0006082">
    <property type="term" value="P:organic acid metabolic process"/>
    <property type="evidence" value="ECO:0007669"/>
    <property type="project" value="TreeGrafter"/>
</dbReference>
<evidence type="ECO:0008006" key="7">
    <source>
        <dbReference type="Google" id="ProtNLM"/>
    </source>
</evidence>
<gene>
    <name evidence="5" type="ORF">CAUJ_LOCUS15947</name>
</gene>
<dbReference type="Pfam" id="PF00067">
    <property type="entry name" value="p450"/>
    <property type="match status" value="1"/>
</dbReference>
<dbReference type="AlphaFoldDB" id="A0A8S1HYD7"/>